<evidence type="ECO:0008006" key="3">
    <source>
        <dbReference type="Google" id="ProtNLM"/>
    </source>
</evidence>
<organism evidence="1 2">
    <name type="scientific">Cytobacillus depressus</name>
    <dbReference type="NCBI Taxonomy" id="1602942"/>
    <lineage>
        <taxon>Bacteria</taxon>
        <taxon>Bacillati</taxon>
        <taxon>Bacillota</taxon>
        <taxon>Bacilli</taxon>
        <taxon>Bacillales</taxon>
        <taxon>Bacillaceae</taxon>
        <taxon>Cytobacillus</taxon>
    </lineage>
</organism>
<dbReference type="OrthoDB" id="7869153at2"/>
<protein>
    <recommendedName>
        <fullName evidence="3">YheC/YheD family protein</fullName>
    </recommendedName>
</protein>
<gene>
    <name evidence="1" type="ORF">F7731_21275</name>
</gene>
<proteinExistence type="predicted"/>
<dbReference type="Pfam" id="PF14398">
    <property type="entry name" value="ATPgrasp_YheCD"/>
    <property type="match status" value="2"/>
</dbReference>
<evidence type="ECO:0000313" key="1">
    <source>
        <dbReference type="EMBL" id="KAB2329995.1"/>
    </source>
</evidence>
<comment type="caution">
    <text evidence="1">The sequence shown here is derived from an EMBL/GenBank/DDBJ whole genome shotgun (WGS) entry which is preliminary data.</text>
</comment>
<dbReference type="Gene3D" id="3.30.470.20">
    <property type="entry name" value="ATP-grasp fold, B domain"/>
    <property type="match status" value="1"/>
</dbReference>
<evidence type="ECO:0000313" key="2">
    <source>
        <dbReference type="Proteomes" id="UP000481030"/>
    </source>
</evidence>
<reference evidence="1 2" key="1">
    <citation type="journal article" date="2016" name="Antonie Van Leeuwenhoek">
        <title>Bacillus depressus sp. nov., isolated from soil of a sunflower field.</title>
        <authorList>
            <person name="Wei X."/>
            <person name="Xin D."/>
            <person name="Xin Y."/>
            <person name="Zhang H."/>
            <person name="Wang T."/>
            <person name="Zhang J."/>
        </authorList>
    </citation>
    <scope>NUCLEOTIDE SEQUENCE [LARGE SCALE GENOMIC DNA]</scope>
    <source>
        <strain evidence="1 2">BZ1</strain>
    </source>
</reference>
<keyword evidence="2" id="KW-1185">Reference proteome</keyword>
<sequence>MSKGNSTNRIEYNKKNLRELITLTASNSRIVQYNILKSEESLSKHLLETELFSETTLFKFLEKYATVVIKPVFGIEEICVSFENNTFQITSKHNVTTAIVKEDLYHHLVCNEIKKKTNIIQPQKLQSPFQYYITVHRKSASTEWSFKSITKKYHSFFGKLIYLYLVQKIKKVVIRAAQKLGESNIDCNTIVFDILFQDGEVWIKDIVLHKRNSKWSQYQVFNTLFALSPYVPETELLTEFTLKKFLNKYNEVIIKPCIGRNGLGIVKVSKIDPLTYEIHSDRKKMTRSNFDEVYRYIKEKYLSQKYYLVQHKLPLAMINDCPLDVRVITQKCNSEWIVTGKLVKVAAREFFITNAVQKLLTLEEAIRDLNISHLTINEFEPKIDKICITAAKQLEVHNPEIHIIGFDIGFTHEEVIWIIEGNYKPDLSMFNMLEDKTVYKNIKKAKRK</sequence>
<name>A0A6L3V1P4_9BACI</name>
<dbReference type="SUPFAM" id="SSF56059">
    <property type="entry name" value="Glutathione synthetase ATP-binding domain-like"/>
    <property type="match status" value="1"/>
</dbReference>
<dbReference type="EMBL" id="WBOS01000016">
    <property type="protein sequence ID" value="KAB2329995.1"/>
    <property type="molecule type" value="Genomic_DNA"/>
</dbReference>
<dbReference type="Proteomes" id="UP000481030">
    <property type="component" value="Unassembled WGS sequence"/>
</dbReference>
<dbReference type="InterPro" id="IPR026838">
    <property type="entry name" value="YheC/D"/>
</dbReference>
<dbReference type="AlphaFoldDB" id="A0A6L3V1P4"/>
<accession>A0A6L3V1P4</accession>